<reference evidence="3" key="3">
    <citation type="submission" date="2020-02" db="EMBL/GenBank/DDBJ databases">
        <authorList>
            <person name="Matsumoto Y."/>
            <person name="Motooka D."/>
            <person name="Nakamura S."/>
        </authorList>
    </citation>
    <scope>NUCLEOTIDE SEQUENCE</scope>
    <source>
        <strain evidence="3">JCM 12405</strain>
    </source>
</reference>
<evidence type="ECO:0000313" key="6">
    <source>
        <dbReference type="Proteomes" id="UP000467201"/>
    </source>
</evidence>
<dbReference type="PANTHER" id="PTHR33620">
    <property type="entry name" value="UREASE ACCESSORY PROTEIN F"/>
    <property type="match status" value="1"/>
</dbReference>
<dbReference type="Gene3D" id="1.10.4190.10">
    <property type="entry name" value="Urease accessory protein UreF"/>
    <property type="match status" value="1"/>
</dbReference>
<evidence type="ECO:0000313" key="4">
    <source>
        <dbReference type="EMBL" id="ORV44053.1"/>
    </source>
</evidence>
<dbReference type="InterPro" id="IPR002639">
    <property type="entry name" value="UreF"/>
</dbReference>
<keyword evidence="2" id="KW-0143">Chaperone</keyword>
<evidence type="ECO:0000256" key="1">
    <source>
        <dbReference type="ARBA" id="ARBA00022988"/>
    </source>
</evidence>
<evidence type="ECO:0000313" key="5">
    <source>
        <dbReference type="Proteomes" id="UP000193564"/>
    </source>
</evidence>
<dbReference type="Proteomes" id="UP000193564">
    <property type="component" value="Unassembled WGS sequence"/>
</dbReference>
<name>A0A1X1THN1_9MYCO</name>
<reference evidence="4 5" key="1">
    <citation type="submission" date="2016-01" db="EMBL/GenBank/DDBJ databases">
        <title>The new phylogeny of the genus Mycobacterium.</title>
        <authorList>
            <person name="Tarcisio F."/>
            <person name="Conor M."/>
            <person name="Antonella G."/>
            <person name="Elisabetta G."/>
            <person name="Giulia F.S."/>
            <person name="Sara T."/>
            <person name="Anna F."/>
            <person name="Clotilde B."/>
            <person name="Roberto B."/>
            <person name="Veronica D.S."/>
            <person name="Fabio R."/>
            <person name="Monica P."/>
            <person name="Olivier J."/>
            <person name="Enrico T."/>
            <person name="Nicola S."/>
        </authorList>
    </citation>
    <scope>NUCLEOTIDE SEQUENCE [LARGE SCALE GENOMIC DNA]</scope>
    <source>
        <strain evidence="4 5">DSM 44339</strain>
    </source>
</reference>
<dbReference type="EMBL" id="AP022605">
    <property type="protein sequence ID" value="BBZ07640.1"/>
    <property type="molecule type" value="Genomic_DNA"/>
</dbReference>
<evidence type="ECO:0000313" key="3">
    <source>
        <dbReference type="EMBL" id="BBZ07640.1"/>
    </source>
</evidence>
<dbReference type="KEGG" id="mdr:MDOR_18090"/>
<protein>
    <submittedName>
        <fullName evidence="4">Urease accessory protein UreF</fullName>
    </submittedName>
</protein>
<evidence type="ECO:0000256" key="2">
    <source>
        <dbReference type="ARBA" id="ARBA00023186"/>
    </source>
</evidence>
<reference evidence="3 6" key="2">
    <citation type="journal article" date="2019" name="Emerg. Microbes Infect.">
        <title>Comprehensive subspecies identification of 175 nontuberculous mycobacteria species based on 7547 genomic profiles.</title>
        <authorList>
            <person name="Matsumoto Y."/>
            <person name="Kinjo T."/>
            <person name="Motooka D."/>
            <person name="Nabeya D."/>
            <person name="Jung N."/>
            <person name="Uechi K."/>
            <person name="Horii T."/>
            <person name="Iida T."/>
            <person name="Fujita J."/>
            <person name="Nakamura S."/>
        </authorList>
    </citation>
    <scope>NUCLEOTIDE SEQUENCE [LARGE SCALE GENOMIC DNA]</scope>
    <source>
        <strain evidence="3 6">JCM 12405</strain>
    </source>
</reference>
<dbReference type="Pfam" id="PF01730">
    <property type="entry name" value="UreF"/>
    <property type="match status" value="1"/>
</dbReference>
<dbReference type="RefSeq" id="WP_085188824.1">
    <property type="nucleotide sequence ID" value="NZ_AP022605.1"/>
</dbReference>
<accession>A0A1X1THN1</accession>
<gene>
    <name evidence="4" type="ORF">AWC01_05080</name>
    <name evidence="3" type="ORF">MDOR_18090</name>
</gene>
<dbReference type="AlphaFoldDB" id="A0A1X1THN1"/>
<keyword evidence="1" id="KW-0996">Nickel insertion</keyword>
<dbReference type="GO" id="GO:0016151">
    <property type="term" value="F:nickel cation binding"/>
    <property type="evidence" value="ECO:0007669"/>
    <property type="project" value="InterPro"/>
</dbReference>
<proteinExistence type="predicted"/>
<dbReference type="Proteomes" id="UP000467201">
    <property type="component" value="Chromosome"/>
</dbReference>
<dbReference type="EMBL" id="LQOS01000016">
    <property type="protein sequence ID" value="ORV44053.1"/>
    <property type="molecule type" value="Genomic_DNA"/>
</dbReference>
<organism evidence="4 5">
    <name type="scientific">Mycolicibacterium doricum</name>
    <dbReference type="NCBI Taxonomy" id="126673"/>
    <lineage>
        <taxon>Bacteria</taxon>
        <taxon>Bacillati</taxon>
        <taxon>Actinomycetota</taxon>
        <taxon>Actinomycetes</taxon>
        <taxon>Mycobacteriales</taxon>
        <taxon>Mycobacteriaceae</taxon>
        <taxon>Mycolicibacterium</taxon>
    </lineage>
</organism>
<dbReference type="STRING" id="126673.AWC01_05080"/>
<dbReference type="InterPro" id="IPR038277">
    <property type="entry name" value="UreF_sf"/>
</dbReference>
<dbReference type="PIRSF" id="PIRSF009467">
    <property type="entry name" value="Ureas_acces_UreF"/>
    <property type="match status" value="1"/>
</dbReference>
<dbReference type="PANTHER" id="PTHR33620:SF1">
    <property type="entry name" value="UREASE ACCESSORY PROTEIN F"/>
    <property type="match status" value="1"/>
</dbReference>
<dbReference type="OrthoDB" id="9798772at2"/>
<keyword evidence="5" id="KW-1185">Reference proteome</keyword>
<sequence>MTEPAQLLAAIRFGDTGFPSGGFAFSAGLEGSYRDGLVLGEEDVSAFATEQLEGRWHGCDRVLMRRAWTAEDPSVVDAMAEAIATMSVLREASRRAGAATLATFAAVLEPASNNAVANYRDRVLAGSALGHLSVAHAVCLRAADLTLKTAETVVAWQVVSGITGAALRLGIVGHLGAQRITTGLTPLMLDLLGRQPHSTPAAFTAYAEIAAQRRGDGARLFAS</sequence>